<keyword evidence="2" id="KW-1185">Reference proteome</keyword>
<proteinExistence type="predicted"/>
<comment type="caution">
    <text evidence="1">The sequence shown here is derived from an EMBL/GenBank/DDBJ whole genome shotgun (WGS) entry which is preliminary data.</text>
</comment>
<reference evidence="1 2" key="1">
    <citation type="journal article" date="2019" name="Commun. Biol.">
        <title>The bagworm genome reveals a unique fibroin gene that provides high tensile strength.</title>
        <authorList>
            <person name="Kono N."/>
            <person name="Nakamura H."/>
            <person name="Ohtoshi R."/>
            <person name="Tomita M."/>
            <person name="Numata K."/>
            <person name="Arakawa K."/>
        </authorList>
    </citation>
    <scope>NUCLEOTIDE SEQUENCE [LARGE SCALE GENOMIC DNA]</scope>
</reference>
<dbReference type="AlphaFoldDB" id="A0A4C1WQU2"/>
<gene>
    <name evidence="1" type="ORF">EVAR_39927_1</name>
</gene>
<sequence>MVNTQTSSIPIGYRFYEQRGLPIANSTYNTEKGIILISLHFSYDFVSFVPPRSRENEGMTEGRETPHTTALIRISQKRKIASIEDDDASCSKQLQQSSEVNSAPITQSYSANKKICNSFLNPQDSESETVNSCNIVNEVVSESRASTSMSIVDDGQNSHENDIGRWVGRSFVLTTEKRMEMLKRCWVPPET</sequence>
<dbReference type="OrthoDB" id="10562246at2759"/>
<evidence type="ECO:0000313" key="2">
    <source>
        <dbReference type="Proteomes" id="UP000299102"/>
    </source>
</evidence>
<evidence type="ECO:0000313" key="1">
    <source>
        <dbReference type="EMBL" id="GBP52467.1"/>
    </source>
</evidence>
<accession>A0A4C1WQU2</accession>
<dbReference type="Proteomes" id="UP000299102">
    <property type="component" value="Unassembled WGS sequence"/>
</dbReference>
<name>A0A4C1WQU2_EUMVA</name>
<organism evidence="1 2">
    <name type="scientific">Eumeta variegata</name>
    <name type="common">Bagworm moth</name>
    <name type="synonym">Eumeta japonica</name>
    <dbReference type="NCBI Taxonomy" id="151549"/>
    <lineage>
        <taxon>Eukaryota</taxon>
        <taxon>Metazoa</taxon>
        <taxon>Ecdysozoa</taxon>
        <taxon>Arthropoda</taxon>
        <taxon>Hexapoda</taxon>
        <taxon>Insecta</taxon>
        <taxon>Pterygota</taxon>
        <taxon>Neoptera</taxon>
        <taxon>Endopterygota</taxon>
        <taxon>Lepidoptera</taxon>
        <taxon>Glossata</taxon>
        <taxon>Ditrysia</taxon>
        <taxon>Tineoidea</taxon>
        <taxon>Psychidae</taxon>
        <taxon>Oiketicinae</taxon>
        <taxon>Eumeta</taxon>
    </lineage>
</organism>
<protein>
    <submittedName>
        <fullName evidence="1">Uncharacterized protein</fullName>
    </submittedName>
</protein>
<dbReference type="EMBL" id="BGZK01000603">
    <property type="protein sequence ID" value="GBP52467.1"/>
    <property type="molecule type" value="Genomic_DNA"/>
</dbReference>